<dbReference type="InterPro" id="IPR043128">
    <property type="entry name" value="Rev_trsase/Diguanyl_cyclase"/>
</dbReference>
<dbReference type="Proteomes" id="UP000288805">
    <property type="component" value="Unassembled WGS sequence"/>
</dbReference>
<evidence type="ECO:0000313" key="1">
    <source>
        <dbReference type="EMBL" id="RVW61497.1"/>
    </source>
</evidence>
<dbReference type="Gene3D" id="3.30.70.270">
    <property type="match status" value="1"/>
</dbReference>
<protein>
    <submittedName>
        <fullName evidence="1">Uncharacterized protein</fullName>
    </submittedName>
</protein>
<gene>
    <name evidence="1" type="ORF">CK203_065965</name>
</gene>
<sequence>MQDVVPAEVLKLLQACIIYPISDSPWVSPTKCTKEVKDHGGPNEKEKKLLHASLQVGGDMVEQIMEVSWTDITIYGSTFEECLVNLEAVLNRCIQKTWCSTGRNAIYGTTRNFPFPHHLREGIEVDKAKVELLSNFHP</sequence>
<organism evidence="1 2">
    <name type="scientific">Vitis vinifera</name>
    <name type="common">Grape</name>
    <dbReference type="NCBI Taxonomy" id="29760"/>
    <lineage>
        <taxon>Eukaryota</taxon>
        <taxon>Viridiplantae</taxon>
        <taxon>Streptophyta</taxon>
        <taxon>Embryophyta</taxon>
        <taxon>Tracheophyta</taxon>
        <taxon>Spermatophyta</taxon>
        <taxon>Magnoliopsida</taxon>
        <taxon>eudicotyledons</taxon>
        <taxon>Gunneridae</taxon>
        <taxon>Pentapetalae</taxon>
        <taxon>rosids</taxon>
        <taxon>Vitales</taxon>
        <taxon>Vitaceae</taxon>
        <taxon>Viteae</taxon>
        <taxon>Vitis</taxon>
    </lineage>
</organism>
<accession>A0A438FNF9</accession>
<evidence type="ECO:0000313" key="2">
    <source>
        <dbReference type="Proteomes" id="UP000288805"/>
    </source>
</evidence>
<reference evidence="1 2" key="1">
    <citation type="journal article" date="2018" name="PLoS Genet.">
        <title>Population sequencing reveals clonal diversity and ancestral inbreeding in the grapevine cultivar Chardonnay.</title>
        <authorList>
            <person name="Roach M.J."/>
            <person name="Johnson D.L."/>
            <person name="Bohlmann J."/>
            <person name="van Vuuren H.J."/>
            <person name="Jones S.J."/>
            <person name="Pretorius I.S."/>
            <person name="Schmidt S.A."/>
            <person name="Borneman A.R."/>
        </authorList>
    </citation>
    <scope>NUCLEOTIDE SEQUENCE [LARGE SCALE GENOMIC DNA]</scope>
    <source>
        <strain evidence="2">cv. Chardonnay</strain>
        <tissue evidence="1">Leaf</tissue>
    </source>
</reference>
<name>A0A438FNF9_VITVI</name>
<comment type="caution">
    <text evidence="1">The sequence shown here is derived from an EMBL/GenBank/DDBJ whole genome shotgun (WGS) entry which is preliminary data.</text>
</comment>
<proteinExistence type="predicted"/>
<dbReference type="EMBL" id="QGNW01000837">
    <property type="protein sequence ID" value="RVW61497.1"/>
    <property type="molecule type" value="Genomic_DNA"/>
</dbReference>
<dbReference type="AlphaFoldDB" id="A0A438FNF9"/>